<name>A0A1P9WSS1_9BACT</name>
<dbReference type="GO" id="GO:0046872">
    <property type="term" value="F:metal ion binding"/>
    <property type="evidence" value="ECO:0007669"/>
    <property type="project" value="UniProtKB-KW"/>
</dbReference>
<evidence type="ECO:0000256" key="2">
    <source>
        <dbReference type="ARBA" id="ARBA00022801"/>
    </source>
</evidence>
<comment type="similarity">
    <text evidence="4">Belongs to the cyclic nucleotide phosphodiesterase class-III family.</text>
</comment>
<evidence type="ECO:0000256" key="4">
    <source>
        <dbReference type="ARBA" id="ARBA00025742"/>
    </source>
</evidence>
<dbReference type="Proteomes" id="UP000187941">
    <property type="component" value="Chromosome"/>
</dbReference>
<feature type="domain" description="Calcineurin-like phosphoesterase" evidence="5">
    <location>
        <begin position="1"/>
        <end position="187"/>
    </location>
</feature>
<protein>
    <submittedName>
        <fullName evidence="6">Metallophosphoesterase</fullName>
    </submittedName>
</protein>
<evidence type="ECO:0000313" key="7">
    <source>
        <dbReference type="Proteomes" id="UP000187941"/>
    </source>
</evidence>
<dbReference type="EMBL" id="CP014263">
    <property type="protein sequence ID" value="AQG78417.1"/>
    <property type="molecule type" value="Genomic_DNA"/>
</dbReference>
<dbReference type="Gene3D" id="3.60.21.10">
    <property type="match status" value="1"/>
</dbReference>
<sequence length="241" mass="27759">MRIAFITDPHLSNEKPDGVNVRQNFLNALSFLDVLKPTALVIGGDICYDKADPAVYRWVKELLEQLPFPSYYIAGNHDDSTMLADVFNLTHHLQNGELYYALPLEGQPVLFLDSAKGEFSAEQWAWLREYLTALRDNNVTVFMHHPPLPADVCFMDEHYPFRQSEQFFELVHELPCHVTVICGHYHVEKTVQRGNLLTLVSPSTFYQMKHDTTEFAIDHYRVGVREINFTTHGMSSTVHYV</sequence>
<dbReference type="OrthoDB" id="9816081at2"/>
<proteinExistence type="inferred from homology"/>
<dbReference type="KEGG" id="smon:AWR27_03130"/>
<keyword evidence="1" id="KW-0479">Metal-binding</keyword>
<reference evidence="6 7" key="1">
    <citation type="submission" date="2016-01" db="EMBL/GenBank/DDBJ databases">
        <authorList>
            <person name="Oliw E.H."/>
        </authorList>
    </citation>
    <scope>NUCLEOTIDE SEQUENCE [LARGE SCALE GENOMIC DNA]</scope>
    <source>
        <strain evidence="6 7">DY10</strain>
    </source>
</reference>
<dbReference type="AlphaFoldDB" id="A0A1P9WSS1"/>
<evidence type="ECO:0000256" key="1">
    <source>
        <dbReference type="ARBA" id="ARBA00022723"/>
    </source>
</evidence>
<dbReference type="STRING" id="1178516.AWR27_03130"/>
<dbReference type="SUPFAM" id="SSF56300">
    <property type="entry name" value="Metallo-dependent phosphatases"/>
    <property type="match status" value="1"/>
</dbReference>
<dbReference type="GO" id="GO:0016787">
    <property type="term" value="F:hydrolase activity"/>
    <property type="evidence" value="ECO:0007669"/>
    <property type="project" value="UniProtKB-KW"/>
</dbReference>
<evidence type="ECO:0000256" key="3">
    <source>
        <dbReference type="ARBA" id="ARBA00023004"/>
    </source>
</evidence>
<keyword evidence="2" id="KW-0378">Hydrolase</keyword>
<dbReference type="InterPro" id="IPR050884">
    <property type="entry name" value="CNP_phosphodiesterase-III"/>
</dbReference>
<dbReference type="PANTHER" id="PTHR42988">
    <property type="entry name" value="PHOSPHOHYDROLASE"/>
    <property type="match status" value="1"/>
</dbReference>
<keyword evidence="3" id="KW-0408">Iron</keyword>
<organism evidence="6 7">
    <name type="scientific">Spirosoma montaniterrae</name>
    <dbReference type="NCBI Taxonomy" id="1178516"/>
    <lineage>
        <taxon>Bacteria</taxon>
        <taxon>Pseudomonadati</taxon>
        <taxon>Bacteroidota</taxon>
        <taxon>Cytophagia</taxon>
        <taxon>Cytophagales</taxon>
        <taxon>Cytophagaceae</taxon>
        <taxon>Spirosoma</taxon>
    </lineage>
</organism>
<dbReference type="RefSeq" id="WP_077129859.1">
    <property type="nucleotide sequence ID" value="NZ_CP014263.1"/>
</dbReference>
<keyword evidence="7" id="KW-1185">Reference proteome</keyword>
<gene>
    <name evidence="6" type="ORF">AWR27_03130</name>
</gene>
<accession>A0A1P9WSS1</accession>
<evidence type="ECO:0000313" key="6">
    <source>
        <dbReference type="EMBL" id="AQG78417.1"/>
    </source>
</evidence>
<dbReference type="InterPro" id="IPR029052">
    <property type="entry name" value="Metallo-depent_PP-like"/>
</dbReference>
<dbReference type="InterPro" id="IPR004843">
    <property type="entry name" value="Calcineurin-like_PHP"/>
</dbReference>
<evidence type="ECO:0000259" key="5">
    <source>
        <dbReference type="Pfam" id="PF00149"/>
    </source>
</evidence>
<dbReference type="Pfam" id="PF00149">
    <property type="entry name" value="Metallophos"/>
    <property type="match status" value="1"/>
</dbReference>
<dbReference type="PANTHER" id="PTHR42988:SF2">
    <property type="entry name" value="CYCLIC NUCLEOTIDE PHOSPHODIESTERASE CBUA0032-RELATED"/>
    <property type="match status" value="1"/>
</dbReference>